<protein>
    <submittedName>
        <fullName evidence="3">YciI family protein</fullName>
    </submittedName>
</protein>
<name>A0A951UP71_9CYAN</name>
<dbReference type="PANTHER" id="PTHR35174:SF3">
    <property type="entry name" value="BLL7171 PROTEIN"/>
    <property type="match status" value="1"/>
</dbReference>
<evidence type="ECO:0000313" key="4">
    <source>
        <dbReference type="Proteomes" id="UP000757435"/>
    </source>
</evidence>
<dbReference type="Pfam" id="PF03795">
    <property type="entry name" value="YCII"/>
    <property type="match status" value="1"/>
</dbReference>
<evidence type="ECO:0000256" key="1">
    <source>
        <dbReference type="ARBA" id="ARBA00007689"/>
    </source>
</evidence>
<dbReference type="EMBL" id="JAHHHD010000042">
    <property type="protein sequence ID" value="MBW4661656.1"/>
    <property type="molecule type" value="Genomic_DNA"/>
</dbReference>
<organism evidence="3 4">
    <name type="scientific">Drouetiella hepatica Uher 2000/2452</name>
    <dbReference type="NCBI Taxonomy" id="904376"/>
    <lineage>
        <taxon>Bacteria</taxon>
        <taxon>Bacillati</taxon>
        <taxon>Cyanobacteriota</taxon>
        <taxon>Cyanophyceae</taxon>
        <taxon>Oculatellales</taxon>
        <taxon>Oculatellaceae</taxon>
        <taxon>Drouetiella</taxon>
    </lineage>
</organism>
<proteinExistence type="inferred from homology"/>
<comment type="similarity">
    <text evidence="1">Belongs to the YciI family.</text>
</comment>
<evidence type="ECO:0000259" key="2">
    <source>
        <dbReference type="Pfam" id="PF03795"/>
    </source>
</evidence>
<reference evidence="3" key="2">
    <citation type="journal article" date="2022" name="Microbiol. Resour. Announc.">
        <title>Metagenome Sequencing to Explore Phylogenomics of Terrestrial Cyanobacteria.</title>
        <authorList>
            <person name="Ward R.D."/>
            <person name="Stajich J.E."/>
            <person name="Johansen J.R."/>
            <person name="Huntemann M."/>
            <person name="Clum A."/>
            <person name="Foster B."/>
            <person name="Foster B."/>
            <person name="Roux S."/>
            <person name="Palaniappan K."/>
            <person name="Varghese N."/>
            <person name="Mukherjee S."/>
            <person name="Reddy T.B.K."/>
            <person name="Daum C."/>
            <person name="Copeland A."/>
            <person name="Chen I.A."/>
            <person name="Ivanova N.N."/>
            <person name="Kyrpides N.C."/>
            <person name="Shapiro N."/>
            <person name="Eloe-Fadrosh E.A."/>
            <person name="Pietrasiak N."/>
        </authorList>
    </citation>
    <scope>NUCLEOTIDE SEQUENCE</scope>
    <source>
        <strain evidence="3">UHER 2000/2452</strain>
    </source>
</reference>
<dbReference type="Proteomes" id="UP000757435">
    <property type="component" value="Unassembled WGS sequence"/>
</dbReference>
<dbReference type="SUPFAM" id="SSF54909">
    <property type="entry name" value="Dimeric alpha+beta barrel"/>
    <property type="match status" value="1"/>
</dbReference>
<dbReference type="Gene3D" id="3.30.70.1060">
    <property type="entry name" value="Dimeric alpha+beta barrel"/>
    <property type="match status" value="1"/>
</dbReference>
<feature type="domain" description="YCII-related" evidence="2">
    <location>
        <begin position="1"/>
        <end position="116"/>
    </location>
</feature>
<evidence type="ECO:0000313" key="3">
    <source>
        <dbReference type="EMBL" id="MBW4661656.1"/>
    </source>
</evidence>
<sequence>MQYMIMNYEDDAAFSARTDEQKSSAYWGAWAAYAQALKESGVMVSGNGLQPPHAGTTLRLRDGKPSIQDGPYADTKEQLGGYFIIEVADLDTALDWAARCPAAADGSVEIRPVLVMS</sequence>
<accession>A0A951UP71</accession>
<comment type="caution">
    <text evidence="3">The sequence shown here is derived from an EMBL/GenBank/DDBJ whole genome shotgun (WGS) entry which is preliminary data.</text>
</comment>
<dbReference type="InterPro" id="IPR005545">
    <property type="entry name" value="YCII"/>
</dbReference>
<dbReference type="AlphaFoldDB" id="A0A951UP71"/>
<reference evidence="3" key="1">
    <citation type="submission" date="2021-05" db="EMBL/GenBank/DDBJ databases">
        <authorList>
            <person name="Pietrasiak N."/>
            <person name="Ward R."/>
            <person name="Stajich J.E."/>
            <person name="Kurbessoian T."/>
        </authorList>
    </citation>
    <scope>NUCLEOTIDE SEQUENCE</scope>
    <source>
        <strain evidence="3">UHER 2000/2452</strain>
    </source>
</reference>
<dbReference type="PANTHER" id="PTHR35174">
    <property type="entry name" value="BLL7171 PROTEIN-RELATED"/>
    <property type="match status" value="1"/>
</dbReference>
<gene>
    <name evidence="3" type="ORF">KME15_23550</name>
</gene>
<dbReference type="InterPro" id="IPR011008">
    <property type="entry name" value="Dimeric_a/b-barrel"/>
</dbReference>